<name>A0ACB7WZR2_9ERIC</name>
<evidence type="ECO:0000313" key="1">
    <source>
        <dbReference type="EMBL" id="KAH7833913.1"/>
    </source>
</evidence>
<organism evidence="1 2">
    <name type="scientific">Vaccinium darrowii</name>
    <dbReference type="NCBI Taxonomy" id="229202"/>
    <lineage>
        <taxon>Eukaryota</taxon>
        <taxon>Viridiplantae</taxon>
        <taxon>Streptophyta</taxon>
        <taxon>Embryophyta</taxon>
        <taxon>Tracheophyta</taxon>
        <taxon>Spermatophyta</taxon>
        <taxon>Magnoliopsida</taxon>
        <taxon>eudicotyledons</taxon>
        <taxon>Gunneridae</taxon>
        <taxon>Pentapetalae</taxon>
        <taxon>asterids</taxon>
        <taxon>Ericales</taxon>
        <taxon>Ericaceae</taxon>
        <taxon>Vaccinioideae</taxon>
        <taxon>Vaccinieae</taxon>
        <taxon>Vaccinium</taxon>
    </lineage>
</organism>
<comment type="caution">
    <text evidence="1">The sequence shown here is derived from an EMBL/GenBank/DDBJ whole genome shotgun (WGS) entry which is preliminary data.</text>
</comment>
<gene>
    <name evidence="1" type="ORF">Vadar_010978</name>
</gene>
<sequence length="565" mass="65114">MGLKDCFLKYFCICSKNASLIQQANLYAIGHEINTLKNKLTLIQQNQVAFNIRSIDNAREGSDRMNKTDNWLRKERPYKDKEHVVGFKDDADKLMSELVNEVKDRYLISIVGTGGLGKTTIARKLYNTLSPTEKFHCYAWVSVSKDYQIKDLLRSAIKSFKRPTTKEELEFLEKMKEEDLEPHLRDYLKGHRYLVVLDDVWDVNAWPSLMRAFPDENNGSRVIMTTRNKAVAESSNERTYVHELPFLKDEESWELFCSKAFPSYEDEVGNKKSRCPPRLESLAREMATKCHGLPLAIVVLGGLLRRKDPDEWPKLKENIWRHLPDEVCKAKQLRHLIGNFKWPFRVDNLKNLQTLRTVSIDDEMEFNPVDLINLRKLHVDYDSEVHVDYGGGGNNRLITLDSIGGLRSLQSLRVGVFGETWNPEVHLHPLSHCQRLVQLRLFTLNSQIIWKLSTEVLPNLKYFSICGGKFTEDPMPMLEKLPKLTVLVMYDCHLTELVCSSAGGFPQLQILQIQRRGMKKFQVEEGGMPVLKGLLIEGGCDLSIPDRLRTIPAPQPPIRWAEWAY</sequence>
<protein>
    <submittedName>
        <fullName evidence="1">Uncharacterized protein</fullName>
    </submittedName>
</protein>
<accession>A0ACB7WZR2</accession>
<reference evidence="1 2" key="1">
    <citation type="journal article" date="2021" name="Hortic Res">
        <title>High-quality reference genome and annotation aids understanding of berry development for evergreen blueberry (Vaccinium darrowii).</title>
        <authorList>
            <person name="Yu J."/>
            <person name="Hulse-Kemp A.M."/>
            <person name="Babiker E."/>
            <person name="Staton M."/>
        </authorList>
    </citation>
    <scope>NUCLEOTIDE SEQUENCE [LARGE SCALE GENOMIC DNA]</scope>
    <source>
        <strain evidence="2">cv. NJ 8807/NJ 8810</strain>
        <tissue evidence="1">Young leaf</tissue>
    </source>
</reference>
<proteinExistence type="predicted"/>
<dbReference type="Proteomes" id="UP000828048">
    <property type="component" value="Chromosome 2"/>
</dbReference>
<dbReference type="EMBL" id="CM037152">
    <property type="protein sequence ID" value="KAH7833913.1"/>
    <property type="molecule type" value="Genomic_DNA"/>
</dbReference>
<evidence type="ECO:0000313" key="2">
    <source>
        <dbReference type="Proteomes" id="UP000828048"/>
    </source>
</evidence>
<keyword evidence="2" id="KW-1185">Reference proteome</keyword>